<dbReference type="Proteomes" id="UP000002316">
    <property type="component" value="Chromosome 5"/>
</dbReference>
<organism evidence="1 2">
    <name type="scientific">Trypanosoma brucei gambiense (strain MHOM/CI/86/DAL972)</name>
    <dbReference type="NCBI Taxonomy" id="679716"/>
    <lineage>
        <taxon>Eukaryota</taxon>
        <taxon>Discoba</taxon>
        <taxon>Euglenozoa</taxon>
        <taxon>Kinetoplastea</taxon>
        <taxon>Metakinetoplastina</taxon>
        <taxon>Trypanosomatida</taxon>
        <taxon>Trypanosomatidae</taxon>
        <taxon>Trypanosoma</taxon>
    </lineage>
</organism>
<proteinExistence type="predicted"/>
<evidence type="ECO:0000313" key="2">
    <source>
        <dbReference type="Proteomes" id="UP000002316"/>
    </source>
</evidence>
<name>C9ZPZ9_TRYB9</name>
<accession>C9ZPZ9</accession>
<dbReference type="KEGG" id="tbg:TbgDal_V6170"/>
<evidence type="ECO:0000313" key="1">
    <source>
        <dbReference type="EMBL" id="CBH11477.1"/>
    </source>
</evidence>
<dbReference type="EMBL" id="FN554968">
    <property type="protein sequence ID" value="CBH11477.1"/>
    <property type="molecule type" value="Genomic_DNA"/>
</dbReference>
<dbReference type="RefSeq" id="XP_011773764.1">
    <property type="nucleotide sequence ID" value="XM_011775462.1"/>
</dbReference>
<protein>
    <submittedName>
        <fullName evidence="1">Uncharacterized protein</fullName>
    </submittedName>
</protein>
<dbReference type="AlphaFoldDB" id="C9ZPZ9"/>
<sequence length="114" mass="12765">MTALSPLCLRTRLVVMRVCMPVPTDGAGERYRSKSNYAYQRLSRFGLLHHIRKQEVCVDCIHGEGDGNYVVAVDIRLRDSIWKNGCIDAVIAYALVVYLQSCATDRGKFVGLSL</sequence>
<dbReference type="GeneID" id="23861643"/>
<gene>
    <name evidence="1" type="ORF">TbgDal_V6170</name>
</gene>
<reference evidence="2" key="1">
    <citation type="journal article" date="2010" name="PLoS Negl. Trop. Dis.">
        <title>The genome sequence of Trypanosoma brucei gambiense, causative agent of chronic human african trypanosomiasis.</title>
        <authorList>
            <person name="Jackson A.P."/>
            <person name="Sanders M."/>
            <person name="Berry A."/>
            <person name="McQuillan J."/>
            <person name="Aslett M.A."/>
            <person name="Quail M.A."/>
            <person name="Chukualim B."/>
            <person name="Capewell P."/>
            <person name="MacLeod A."/>
            <person name="Melville S.E."/>
            <person name="Gibson W."/>
            <person name="Barry J.D."/>
            <person name="Berriman M."/>
            <person name="Hertz-Fowler C."/>
        </authorList>
    </citation>
    <scope>NUCLEOTIDE SEQUENCE [LARGE SCALE GENOMIC DNA]</scope>
    <source>
        <strain evidence="2">MHOM/CI/86/DAL972</strain>
    </source>
</reference>